<gene>
    <name evidence="1" type="ORF">SDC9_186186</name>
</gene>
<name>A0A645HJV1_9ZZZZ</name>
<dbReference type="AlphaFoldDB" id="A0A645HJV1"/>
<evidence type="ECO:0000313" key="1">
    <source>
        <dbReference type="EMBL" id="MPN38662.1"/>
    </source>
</evidence>
<comment type="caution">
    <text evidence="1">The sequence shown here is derived from an EMBL/GenBank/DDBJ whole genome shotgun (WGS) entry which is preliminary data.</text>
</comment>
<protein>
    <submittedName>
        <fullName evidence="1">Uncharacterized protein</fullName>
    </submittedName>
</protein>
<organism evidence="1">
    <name type="scientific">bioreactor metagenome</name>
    <dbReference type="NCBI Taxonomy" id="1076179"/>
    <lineage>
        <taxon>unclassified sequences</taxon>
        <taxon>metagenomes</taxon>
        <taxon>ecological metagenomes</taxon>
    </lineage>
</organism>
<reference evidence="1" key="1">
    <citation type="submission" date="2019-08" db="EMBL/GenBank/DDBJ databases">
        <authorList>
            <person name="Kucharzyk K."/>
            <person name="Murdoch R.W."/>
            <person name="Higgins S."/>
            <person name="Loffler F."/>
        </authorList>
    </citation>
    <scope>NUCLEOTIDE SEQUENCE</scope>
</reference>
<sequence>MPDLYADVCAPELFQAAGYRRGPDGCGAGAASYFPLYVPQMGQLLFSHFAGSAEGADEQLKKPQGSSSAYKSSTSLFLYTQNQRKWRFFYDKTTLSMVFNHYFISRHADAGSRGLPENQ</sequence>
<dbReference type="EMBL" id="VSSQ01094032">
    <property type="protein sequence ID" value="MPN38662.1"/>
    <property type="molecule type" value="Genomic_DNA"/>
</dbReference>
<proteinExistence type="predicted"/>
<accession>A0A645HJV1</accession>